<dbReference type="InterPro" id="IPR015867">
    <property type="entry name" value="N-reg_PII/ATP_PRibTrfase_C"/>
</dbReference>
<dbReference type="GO" id="GO:0005507">
    <property type="term" value="F:copper ion binding"/>
    <property type="evidence" value="ECO:0007669"/>
    <property type="project" value="TreeGrafter"/>
</dbReference>
<dbReference type="AlphaFoldDB" id="A0A9E4ZIY4"/>
<dbReference type="SUPFAM" id="SSF54913">
    <property type="entry name" value="GlnB-like"/>
    <property type="match status" value="1"/>
</dbReference>
<organism evidence="2 3">
    <name type="scientific">Methanoculleus formosensis</name>
    <dbReference type="NCBI Taxonomy" id="2590886"/>
    <lineage>
        <taxon>Archaea</taxon>
        <taxon>Methanobacteriati</taxon>
        <taxon>Methanobacteriota</taxon>
        <taxon>Stenosarchaea group</taxon>
        <taxon>Methanomicrobia</taxon>
        <taxon>Methanomicrobiales</taxon>
        <taxon>Methanomicrobiaceae</taxon>
        <taxon>Methanoculleus</taxon>
    </lineage>
</organism>
<dbReference type="InterPro" id="IPR011322">
    <property type="entry name" value="N-reg_PII-like_a/b"/>
</dbReference>
<evidence type="ECO:0000313" key="3">
    <source>
        <dbReference type="Proteomes" id="UP001065682"/>
    </source>
</evidence>
<dbReference type="InterPro" id="IPR004323">
    <property type="entry name" value="Ion_tolerance_CutA"/>
</dbReference>
<evidence type="ECO:0000313" key="2">
    <source>
        <dbReference type="EMBL" id="MCT8336812.1"/>
    </source>
</evidence>
<dbReference type="EMBL" id="VHLL01000002">
    <property type="protein sequence ID" value="MCT8336812.1"/>
    <property type="molecule type" value="Genomic_DNA"/>
</dbReference>
<dbReference type="GO" id="GO:0010038">
    <property type="term" value="P:response to metal ion"/>
    <property type="evidence" value="ECO:0007669"/>
    <property type="project" value="InterPro"/>
</dbReference>
<name>A0A9E4ZIY4_9EURY</name>
<dbReference type="Pfam" id="PF03091">
    <property type="entry name" value="CutA1"/>
    <property type="match status" value="1"/>
</dbReference>
<dbReference type="PANTHER" id="PTHR23419">
    <property type="entry name" value="DIVALENT CATION TOLERANCE CUTA-RELATED"/>
    <property type="match status" value="1"/>
</dbReference>
<protein>
    <submittedName>
        <fullName evidence="2">Divalent-cation tolerance protein CutA</fullName>
    </submittedName>
</protein>
<dbReference type="Proteomes" id="UP001065682">
    <property type="component" value="Unassembled WGS sequence"/>
</dbReference>
<dbReference type="PANTHER" id="PTHR23419:SF8">
    <property type="entry name" value="FI09726P"/>
    <property type="match status" value="1"/>
</dbReference>
<evidence type="ECO:0000256" key="1">
    <source>
        <dbReference type="ARBA" id="ARBA00010169"/>
    </source>
</evidence>
<keyword evidence="3" id="KW-1185">Reference proteome</keyword>
<dbReference type="Gene3D" id="3.30.70.120">
    <property type="match status" value="1"/>
</dbReference>
<dbReference type="RefSeq" id="WP_261596879.1">
    <property type="nucleotide sequence ID" value="NZ_VHLL01000002.1"/>
</dbReference>
<proteinExistence type="inferred from homology"/>
<accession>A0A9E4ZIY4</accession>
<comment type="caution">
    <text evidence="2">The sequence shown here is derived from an EMBL/GenBank/DDBJ whole genome shotgun (WGS) entry which is preliminary data.</text>
</comment>
<sequence length="105" mass="11760">MDLPEYIVVFCTAPVEEAERLAKALVDTRLAACVSITGVQSCFRWEGTVSNEPEQLLIIKTQHRLLDLLVARIKELHSYETPEVIAMPIIGGSAEYLDWIRGETS</sequence>
<reference evidence="2" key="1">
    <citation type="submission" date="2019-06" db="EMBL/GenBank/DDBJ databases">
        <title>Methanoculleus strain from Tamsui River, Taipei, Taiwan.</title>
        <authorList>
            <person name="You Y.-T."/>
            <person name="Chen S.-C."/>
            <person name="Lai S.-J."/>
            <person name="Lee Y.-C."/>
            <person name="Lai M.-C."/>
        </authorList>
    </citation>
    <scope>NUCLEOTIDE SEQUENCE</scope>
    <source>
        <strain evidence="2">Afa-1</strain>
    </source>
</reference>
<gene>
    <name evidence="2" type="ORF">FKB36_04730</name>
</gene>
<comment type="similarity">
    <text evidence="1">Belongs to the CutA family.</text>
</comment>